<organism evidence="2 3">
    <name type="scientific">Cyprinus carpio</name>
    <name type="common">Common carp</name>
    <dbReference type="NCBI Taxonomy" id="7962"/>
    <lineage>
        <taxon>Eukaryota</taxon>
        <taxon>Metazoa</taxon>
        <taxon>Chordata</taxon>
        <taxon>Craniata</taxon>
        <taxon>Vertebrata</taxon>
        <taxon>Euteleostomi</taxon>
        <taxon>Actinopterygii</taxon>
        <taxon>Neopterygii</taxon>
        <taxon>Teleostei</taxon>
        <taxon>Ostariophysi</taxon>
        <taxon>Cypriniformes</taxon>
        <taxon>Cyprinidae</taxon>
        <taxon>Cyprininae</taxon>
        <taxon>Cyprinus</taxon>
    </lineage>
</organism>
<dbReference type="InterPro" id="IPR004244">
    <property type="entry name" value="Transposase_22"/>
</dbReference>
<dbReference type="Proteomes" id="UP000694700">
    <property type="component" value="Unplaced"/>
</dbReference>
<evidence type="ECO:0000313" key="3">
    <source>
        <dbReference type="Proteomes" id="UP000694701"/>
    </source>
</evidence>
<sequence>MASKKSSKTVATKEDANPGDSISQGNVNAILAAIGAQGDDLKKLIEDKMTALSARLDTLDATLVNLQSEQAGVKQKMVEIECALNGTDLRLGEVEKVCEDLRAENKSLWAKLNDLEGRSRRLNLKFVGISEGEERGRPSVFISDLITELFGRDNFPKPVKIDRAHRALLPKPSEGQRPRTIIARIHNDRDKDLILRLSRDKFPLEYKGKRIHIFPDYTPEVTARRRAFSSITKALREAGLKWSLRFPAKLMVHYNGRKLSFESPVEAKTFVDNLSNDSA</sequence>
<dbReference type="Ensembl" id="ENSCCRT00015078435.1">
    <property type="protein sequence ID" value="ENSCCRP00015075968.1"/>
    <property type="gene ID" value="ENSCCRG00015030716.1"/>
</dbReference>
<proteinExistence type="predicted"/>
<evidence type="ECO:0000256" key="1">
    <source>
        <dbReference type="SAM" id="MobiDB-lite"/>
    </source>
</evidence>
<evidence type="ECO:0000313" key="2">
    <source>
        <dbReference type="Ensembl" id="ENSCCRP00020053211.1"/>
    </source>
</evidence>
<name>A0A8C2FA79_CYPCA</name>
<dbReference type="AlphaFoldDB" id="A0A8C2FA79"/>
<accession>A0A8C2FA79</accession>
<protein>
    <recommendedName>
        <fullName evidence="4">Transposase element L1Md-A101/L1Md-A102/L1Md-A2</fullName>
    </recommendedName>
</protein>
<dbReference type="Ensembl" id="ENSCCRT00020058066.1">
    <property type="protein sequence ID" value="ENSCCRP00020053211.1"/>
    <property type="gene ID" value="ENSCCRG00020023842.1"/>
</dbReference>
<dbReference type="Gene3D" id="3.30.70.1820">
    <property type="entry name" value="L1 transposable element, RRM domain"/>
    <property type="match status" value="1"/>
</dbReference>
<dbReference type="PANTHER" id="PTHR11505">
    <property type="entry name" value="L1 TRANSPOSABLE ELEMENT-RELATED"/>
    <property type="match status" value="1"/>
</dbReference>
<evidence type="ECO:0008006" key="4">
    <source>
        <dbReference type="Google" id="ProtNLM"/>
    </source>
</evidence>
<reference evidence="2" key="1">
    <citation type="submission" date="2025-05" db="UniProtKB">
        <authorList>
            <consortium name="Ensembl"/>
        </authorList>
    </citation>
    <scope>IDENTIFICATION</scope>
</reference>
<dbReference type="Proteomes" id="UP000694701">
    <property type="component" value="Unplaced"/>
</dbReference>
<feature type="region of interest" description="Disordered" evidence="1">
    <location>
        <begin position="1"/>
        <end position="22"/>
    </location>
</feature>